<protein>
    <recommendedName>
        <fullName evidence="5">DUF3016 domain-containing protein</fullName>
    </recommendedName>
</protein>
<evidence type="ECO:0000313" key="3">
    <source>
        <dbReference type="EMBL" id="RUO20327.1"/>
    </source>
</evidence>
<dbReference type="OrthoDB" id="195620at2"/>
<accession>A0A432VUW3</accession>
<organism evidence="3 4">
    <name type="scientific">Aliidiomarina haloalkalitolerans</name>
    <dbReference type="NCBI Taxonomy" id="859059"/>
    <lineage>
        <taxon>Bacteria</taxon>
        <taxon>Pseudomonadati</taxon>
        <taxon>Pseudomonadota</taxon>
        <taxon>Gammaproteobacteria</taxon>
        <taxon>Alteromonadales</taxon>
        <taxon>Idiomarinaceae</taxon>
        <taxon>Aliidiomarina</taxon>
    </lineage>
</organism>
<evidence type="ECO:0008006" key="5">
    <source>
        <dbReference type="Google" id="ProtNLM"/>
    </source>
</evidence>
<name>A0A432VUW3_9GAMM</name>
<feature type="chain" id="PRO_5019200123" description="DUF3016 domain-containing protein" evidence="2">
    <location>
        <begin position="26"/>
        <end position="174"/>
    </location>
</feature>
<evidence type="ECO:0000313" key="4">
    <source>
        <dbReference type="Proteomes" id="UP000288212"/>
    </source>
</evidence>
<keyword evidence="2" id="KW-0732">Signal</keyword>
<dbReference type="EMBL" id="PIPI01000003">
    <property type="protein sequence ID" value="RUO20327.1"/>
    <property type="molecule type" value="Genomic_DNA"/>
</dbReference>
<comment type="caution">
    <text evidence="3">The sequence shown here is derived from an EMBL/GenBank/DDBJ whole genome shotgun (WGS) entry which is preliminary data.</text>
</comment>
<feature type="compositionally biased region" description="Polar residues" evidence="1">
    <location>
        <begin position="142"/>
        <end position="152"/>
    </location>
</feature>
<dbReference type="AlphaFoldDB" id="A0A432VUW3"/>
<proteinExistence type="predicted"/>
<dbReference type="Proteomes" id="UP000288212">
    <property type="component" value="Unassembled WGS sequence"/>
</dbReference>
<gene>
    <name evidence="3" type="ORF">CWE06_06820</name>
</gene>
<keyword evidence="4" id="KW-1185">Reference proteome</keyword>
<dbReference type="Pfam" id="PF11454">
    <property type="entry name" value="DUF3016"/>
    <property type="match status" value="1"/>
</dbReference>
<evidence type="ECO:0000256" key="2">
    <source>
        <dbReference type="SAM" id="SignalP"/>
    </source>
</evidence>
<feature type="region of interest" description="Disordered" evidence="1">
    <location>
        <begin position="130"/>
        <end position="155"/>
    </location>
</feature>
<dbReference type="InterPro" id="IPR021557">
    <property type="entry name" value="DUF3016"/>
</dbReference>
<evidence type="ECO:0000256" key="1">
    <source>
        <dbReference type="SAM" id="MobiDB-lite"/>
    </source>
</evidence>
<feature type="signal peptide" evidence="2">
    <location>
        <begin position="1"/>
        <end position="25"/>
    </location>
</feature>
<sequence>MSKVIAFAMAAGLMLPITGLSAANAADVKVTWEEPSKYVDVQAADGSQKRFQENVFARFEEIFAELASELPSDQTLHITVTNVDLAGAIEYHDINGVPRELRIVRGHDFPMMQLSYKLVDSDGEVIQEGESRMRGRELPGQSRLSTPSSSRGGNLLEYEKPMVTEWFKNEFKQD</sequence>
<reference evidence="3 4" key="1">
    <citation type="journal article" date="2011" name="Front. Microbiol.">
        <title>Genomic signatures of strain selection and enhancement in Bacillus atrophaeus var. globigii, a historical biowarfare simulant.</title>
        <authorList>
            <person name="Gibbons H.S."/>
            <person name="Broomall S.M."/>
            <person name="McNew L.A."/>
            <person name="Daligault H."/>
            <person name="Chapman C."/>
            <person name="Bruce D."/>
            <person name="Karavis M."/>
            <person name="Krepps M."/>
            <person name="McGregor P.A."/>
            <person name="Hong C."/>
            <person name="Park K.H."/>
            <person name="Akmal A."/>
            <person name="Feldman A."/>
            <person name="Lin J.S."/>
            <person name="Chang W.E."/>
            <person name="Higgs B.W."/>
            <person name="Demirev P."/>
            <person name="Lindquist J."/>
            <person name="Liem A."/>
            <person name="Fochler E."/>
            <person name="Read T.D."/>
            <person name="Tapia R."/>
            <person name="Johnson S."/>
            <person name="Bishop-Lilly K.A."/>
            <person name="Detter C."/>
            <person name="Han C."/>
            <person name="Sozhamannan S."/>
            <person name="Rosenzweig C.N."/>
            <person name="Skowronski E.W."/>
        </authorList>
    </citation>
    <scope>NUCLEOTIDE SEQUENCE [LARGE SCALE GENOMIC DNA]</scope>
    <source>
        <strain evidence="3 4">AK5</strain>
    </source>
</reference>
<dbReference type="RefSeq" id="WP_126792463.1">
    <property type="nucleotide sequence ID" value="NZ_PIPI01000003.1"/>
</dbReference>